<proteinExistence type="predicted"/>
<name>A0A266Q4F5_9GAMM</name>
<evidence type="ECO:0008006" key="4">
    <source>
        <dbReference type="Google" id="ProtNLM"/>
    </source>
</evidence>
<dbReference type="EMBL" id="NHNI01000002">
    <property type="protein sequence ID" value="OZY84712.1"/>
    <property type="molecule type" value="Genomic_DNA"/>
</dbReference>
<keyword evidence="1" id="KW-1133">Transmembrane helix</keyword>
<organism evidence="2 3">
    <name type="scientific">Cellvibrio mixtus</name>
    <dbReference type="NCBI Taxonomy" id="39650"/>
    <lineage>
        <taxon>Bacteria</taxon>
        <taxon>Pseudomonadati</taxon>
        <taxon>Pseudomonadota</taxon>
        <taxon>Gammaproteobacteria</taxon>
        <taxon>Cellvibrionales</taxon>
        <taxon>Cellvibrionaceae</taxon>
        <taxon>Cellvibrio</taxon>
    </lineage>
</organism>
<comment type="caution">
    <text evidence="2">The sequence shown here is derived from an EMBL/GenBank/DDBJ whole genome shotgun (WGS) entry which is preliminary data.</text>
</comment>
<dbReference type="InterPro" id="IPR046162">
    <property type="entry name" value="DUF6164"/>
</dbReference>
<reference evidence="3" key="1">
    <citation type="submission" date="2017-05" db="EMBL/GenBank/DDBJ databases">
        <authorList>
            <person name="Barney B.M."/>
        </authorList>
    </citation>
    <scope>NUCLEOTIDE SEQUENCE [LARGE SCALE GENOMIC DNA]</scope>
    <source>
        <strain evidence="3">PSBB022</strain>
    </source>
</reference>
<keyword evidence="1" id="KW-0812">Transmembrane</keyword>
<dbReference type="AlphaFoldDB" id="A0A266Q4F5"/>
<accession>A0A266Q4F5</accession>
<keyword evidence="1" id="KW-0472">Membrane</keyword>
<dbReference type="Proteomes" id="UP000216101">
    <property type="component" value="Unassembled WGS sequence"/>
</dbReference>
<dbReference type="RefSeq" id="WP_078042501.1">
    <property type="nucleotide sequence ID" value="NZ_NHNI01000002.1"/>
</dbReference>
<gene>
    <name evidence="2" type="ORF">CBP51_16200</name>
</gene>
<sequence>MAKLLFKLAQVPDDEAQEIRELLTREAIRFYETDAGFFRVGLDAIWLADAEQEARARELLLAYQQERNQRQQENYARLVEAGEAPNVWQLFCAQPLRFIALVVAIIFVASLTLLPFVMPALQG</sequence>
<dbReference type="Pfam" id="PF19661">
    <property type="entry name" value="DUF6164"/>
    <property type="match status" value="1"/>
</dbReference>
<feature type="transmembrane region" description="Helical" evidence="1">
    <location>
        <begin position="98"/>
        <end position="118"/>
    </location>
</feature>
<keyword evidence="3" id="KW-1185">Reference proteome</keyword>
<evidence type="ECO:0000313" key="2">
    <source>
        <dbReference type="EMBL" id="OZY84712.1"/>
    </source>
</evidence>
<evidence type="ECO:0000313" key="3">
    <source>
        <dbReference type="Proteomes" id="UP000216101"/>
    </source>
</evidence>
<protein>
    <recommendedName>
        <fullName evidence="4">DUF2007 domain-containing protein</fullName>
    </recommendedName>
</protein>
<evidence type="ECO:0000256" key="1">
    <source>
        <dbReference type="SAM" id="Phobius"/>
    </source>
</evidence>